<keyword evidence="1" id="KW-0479">Metal-binding</keyword>
<accession>A0AAN9LJ88</accession>
<keyword evidence="2" id="KW-1133">Transmembrane helix</keyword>
<dbReference type="CDD" id="cd16454">
    <property type="entry name" value="RING-H2_PA-TM-RING"/>
    <property type="match status" value="1"/>
</dbReference>
<comment type="caution">
    <text evidence="4">The sequence shown here is derived from an EMBL/GenBank/DDBJ whole genome shotgun (WGS) entry which is preliminary data.</text>
</comment>
<dbReference type="PROSITE" id="PS50089">
    <property type="entry name" value="ZF_RING_2"/>
    <property type="match status" value="1"/>
</dbReference>
<dbReference type="PANTHER" id="PTHR45676:SF61">
    <property type="entry name" value="RING-TYPE DOMAIN-CONTAINING PROTEIN"/>
    <property type="match status" value="1"/>
</dbReference>
<proteinExistence type="predicted"/>
<evidence type="ECO:0000259" key="3">
    <source>
        <dbReference type="PROSITE" id="PS50089"/>
    </source>
</evidence>
<dbReference type="AlphaFoldDB" id="A0AAN9LJ88"/>
<feature type="domain" description="RING-type" evidence="3">
    <location>
        <begin position="139"/>
        <end position="181"/>
    </location>
</feature>
<name>A0AAN9LJ88_PHACN</name>
<reference evidence="4 5" key="1">
    <citation type="submission" date="2024-01" db="EMBL/GenBank/DDBJ databases">
        <title>The genomes of 5 underutilized Papilionoideae crops provide insights into root nodulation and disease resistanc.</title>
        <authorList>
            <person name="Jiang F."/>
        </authorList>
    </citation>
    <scope>NUCLEOTIDE SEQUENCE [LARGE SCALE GENOMIC DNA]</scope>
    <source>
        <strain evidence="4">JINMINGXINNONG_FW02</strain>
        <tissue evidence="4">Leaves</tissue>
    </source>
</reference>
<dbReference type="PANTHER" id="PTHR45676">
    <property type="entry name" value="RING-H2 FINGER PROTEIN ATL51-RELATED"/>
    <property type="match status" value="1"/>
</dbReference>
<evidence type="ECO:0000256" key="2">
    <source>
        <dbReference type="SAM" id="Phobius"/>
    </source>
</evidence>
<protein>
    <recommendedName>
        <fullName evidence="3">RING-type domain-containing protein</fullName>
    </recommendedName>
</protein>
<sequence>MAEFTELFPLGQQFDGLFRMCVHAISFDLPTLATVLFVLTLLFFILHQILNGMFFWVMEMESNEHDLEQGSTHLGNYGEPSQHVTIFHALVHTNLHAGTLVTAFERVHSKIGQNLRASKKLPPLVNYGMHGKARSCGECAICLEEFRVNQLCQVFPVCKHIFHSDCIDHWLQKKLNCPICRGCV</sequence>
<dbReference type="GO" id="GO:0016567">
    <property type="term" value="P:protein ubiquitination"/>
    <property type="evidence" value="ECO:0007669"/>
    <property type="project" value="TreeGrafter"/>
</dbReference>
<keyword evidence="2" id="KW-0472">Membrane</keyword>
<dbReference type="Proteomes" id="UP001374584">
    <property type="component" value="Unassembled WGS sequence"/>
</dbReference>
<dbReference type="InterPro" id="IPR013083">
    <property type="entry name" value="Znf_RING/FYVE/PHD"/>
</dbReference>
<dbReference type="EMBL" id="JAYMYR010000010">
    <property type="protein sequence ID" value="KAK7335184.1"/>
    <property type="molecule type" value="Genomic_DNA"/>
</dbReference>
<dbReference type="Gene3D" id="3.30.40.10">
    <property type="entry name" value="Zinc/RING finger domain, C3HC4 (zinc finger)"/>
    <property type="match status" value="1"/>
</dbReference>
<evidence type="ECO:0000256" key="1">
    <source>
        <dbReference type="PROSITE-ProRule" id="PRU00175"/>
    </source>
</evidence>
<keyword evidence="2" id="KW-0812">Transmembrane</keyword>
<organism evidence="4 5">
    <name type="scientific">Phaseolus coccineus</name>
    <name type="common">Scarlet runner bean</name>
    <name type="synonym">Phaseolus multiflorus</name>
    <dbReference type="NCBI Taxonomy" id="3886"/>
    <lineage>
        <taxon>Eukaryota</taxon>
        <taxon>Viridiplantae</taxon>
        <taxon>Streptophyta</taxon>
        <taxon>Embryophyta</taxon>
        <taxon>Tracheophyta</taxon>
        <taxon>Spermatophyta</taxon>
        <taxon>Magnoliopsida</taxon>
        <taxon>eudicotyledons</taxon>
        <taxon>Gunneridae</taxon>
        <taxon>Pentapetalae</taxon>
        <taxon>rosids</taxon>
        <taxon>fabids</taxon>
        <taxon>Fabales</taxon>
        <taxon>Fabaceae</taxon>
        <taxon>Papilionoideae</taxon>
        <taxon>50 kb inversion clade</taxon>
        <taxon>NPAAA clade</taxon>
        <taxon>indigoferoid/millettioid clade</taxon>
        <taxon>Phaseoleae</taxon>
        <taxon>Phaseolus</taxon>
    </lineage>
</organism>
<dbReference type="SUPFAM" id="SSF57850">
    <property type="entry name" value="RING/U-box"/>
    <property type="match status" value="1"/>
</dbReference>
<keyword evidence="1" id="KW-0862">Zinc</keyword>
<keyword evidence="5" id="KW-1185">Reference proteome</keyword>
<feature type="transmembrane region" description="Helical" evidence="2">
    <location>
        <begin position="35"/>
        <end position="57"/>
    </location>
</feature>
<evidence type="ECO:0000313" key="4">
    <source>
        <dbReference type="EMBL" id="KAK7335184.1"/>
    </source>
</evidence>
<evidence type="ECO:0000313" key="5">
    <source>
        <dbReference type="Proteomes" id="UP001374584"/>
    </source>
</evidence>
<dbReference type="Pfam" id="PF13639">
    <property type="entry name" value="zf-RING_2"/>
    <property type="match status" value="1"/>
</dbReference>
<gene>
    <name evidence="4" type="ORF">VNO80_26960</name>
</gene>
<dbReference type="SMART" id="SM00184">
    <property type="entry name" value="RING"/>
    <property type="match status" value="1"/>
</dbReference>
<dbReference type="InterPro" id="IPR001841">
    <property type="entry name" value="Znf_RING"/>
</dbReference>
<dbReference type="GO" id="GO:0008270">
    <property type="term" value="F:zinc ion binding"/>
    <property type="evidence" value="ECO:0007669"/>
    <property type="project" value="UniProtKB-KW"/>
</dbReference>
<keyword evidence="1" id="KW-0863">Zinc-finger</keyword>